<reference evidence="6" key="1">
    <citation type="submission" date="2023-08" db="EMBL/GenBank/DDBJ databases">
        <authorList>
            <person name="Audoor S."/>
            <person name="Bilcke G."/>
        </authorList>
    </citation>
    <scope>NUCLEOTIDE SEQUENCE</scope>
</reference>
<evidence type="ECO:0000259" key="5">
    <source>
        <dbReference type="Pfam" id="PF12972"/>
    </source>
</evidence>
<dbReference type="InterPro" id="IPR029018">
    <property type="entry name" value="Hex-like_dom2"/>
</dbReference>
<dbReference type="Gene3D" id="3.20.20.80">
    <property type="entry name" value="Glycosidases"/>
    <property type="match status" value="1"/>
</dbReference>
<dbReference type="Proteomes" id="UP001295423">
    <property type="component" value="Unassembled WGS sequence"/>
</dbReference>
<keyword evidence="1" id="KW-0378">Hydrolase</keyword>
<dbReference type="EMBL" id="CAKOGP040001758">
    <property type="protein sequence ID" value="CAJ1949486.1"/>
    <property type="molecule type" value="Genomic_DNA"/>
</dbReference>
<dbReference type="PANTHER" id="PTHR12872:SF1">
    <property type="entry name" value="ALPHA-N-ACETYLGLUCOSAMINIDASE"/>
    <property type="match status" value="1"/>
</dbReference>
<dbReference type="InterPro" id="IPR024240">
    <property type="entry name" value="NAGLU_N"/>
</dbReference>
<dbReference type="PANTHER" id="PTHR12872">
    <property type="entry name" value="ALPHA-N-ACETYLGLUCOSAMINIDASE"/>
    <property type="match status" value="1"/>
</dbReference>
<evidence type="ECO:0008006" key="8">
    <source>
        <dbReference type="Google" id="ProtNLM"/>
    </source>
</evidence>
<dbReference type="Gene3D" id="1.20.120.670">
    <property type="entry name" value="N-acetyl-b-d-glucoasminidase"/>
    <property type="match status" value="1"/>
</dbReference>
<feature type="chain" id="PRO_5042069597" description="Alpha-N-acetylglucosaminidase" evidence="2">
    <location>
        <begin position="23"/>
        <end position="828"/>
    </location>
</feature>
<gene>
    <name evidence="6" type="ORF">CYCCA115_LOCUS12120</name>
</gene>
<evidence type="ECO:0000313" key="7">
    <source>
        <dbReference type="Proteomes" id="UP001295423"/>
    </source>
</evidence>
<evidence type="ECO:0000259" key="3">
    <source>
        <dbReference type="Pfam" id="PF05089"/>
    </source>
</evidence>
<dbReference type="InterPro" id="IPR024732">
    <property type="entry name" value="NAGLU_C"/>
</dbReference>
<evidence type="ECO:0000259" key="4">
    <source>
        <dbReference type="Pfam" id="PF12971"/>
    </source>
</evidence>
<name>A0AAD2FQG9_9STRA</name>
<organism evidence="6 7">
    <name type="scientific">Cylindrotheca closterium</name>
    <dbReference type="NCBI Taxonomy" id="2856"/>
    <lineage>
        <taxon>Eukaryota</taxon>
        <taxon>Sar</taxon>
        <taxon>Stramenopiles</taxon>
        <taxon>Ochrophyta</taxon>
        <taxon>Bacillariophyta</taxon>
        <taxon>Bacillariophyceae</taxon>
        <taxon>Bacillariophycidae</taxon>
        <taxon>Bacillariales</taxon>
        <taxon>Bacillariaceae</taxon>
        <taxon>Cylindrotheca</taxon>
    </lineage>
</organism>
<dbReference type="Pfam" id="PF12971">
    <property type="entry name" value="NAGLU_N"/>
    <property type="match status" value="1"/>
</dbReference>
<dbReference type="Pfam" id="PF12972">
    <property type="entry name" value="NAGLU_C"/>
    <property type="match status" value="1"/>
</dbReference>
<accession>A0AAD2FQG9</accession>
<keyword evidence="2" id="KW-0732">Signal</keyword>
<feature type="domain" description="Alpha-N-acetylglucosaminidase N-terminal" evidence="4">
    <location>
        <begin position="31"/>
        <end position="126"/>
    </location>
</feature>
<dbReference type="InterPro" id="IPR024733">
    <property type="entry name" value="NAGLU_tim-barrel"/>
</dbReference>
<keyword evidence="7" id="KW-1185">Reference proteome</keyword>
<protein>
    <recommendedName>
        <fullName evidence="8">Alpha-N-acetylglucosaminidase</fullName>
    </recommendedName>
</protein>
<evidence type="ECO:0000256" key="1">
    <source>
        <dbReference type="ARBA" id="ARBA00022801"/>
    </source>
</evidence>
<evidence type="ECO:0000256" key="2">
    <source>
        <dbReference type="SAM" id="SignalP"/>
    </source>
</evidence>
<sequence>MRVATLLLAWLLTLQCQRTAYASQLLGTTDAVYRLITRVLKQNEHPFQLHLVGSSSASSAADESSFRMEPKYFELQDEGNGNILVTGSTASELGAGVGWYLRHYCNMTLGWPSGGGSRIVIPDQWPSIGSKKVRKTRAVPWSYFMNVCTHSYSLVWYDKQDWEQYIDWLSLTGVNNIVALTGQEQIFYETFLALGLNDKDIRSWFNGPAFLTWSRGQNEYGSNIAGPLPKSWMADQFFMQRDFILPRLRDLGIIGQLPGFQGNVPIQMRDIFDDQNITQEGATGWMDALDPIFGQIADNYMQILLDAFGTDHWYQLDGYFNGGTAPWMKKDPHNNIEYYHDHGYHDYDESTKLSHNEDWFRRGTKAFESLNRTDPKAIWSFQGFAFIGWNSPDQAEAVKGFVDAVPKDRFVILDMSYSGLGEWTKFNNASFFEAPFVWTALHNFGGTDGIKGDIRRLNHFPHEFLSSTSIAGIGGTPEGINQNPAFYEFLFESTFRDGPVEDLGDYLAQRNMKRYGLAGVTGDDDNVFIIKYHLSQTWKLLMRSLYSNDFSTQDFTGIAHLNPGRNNLFEDDRYTPKGLLCDTFLAWEHMIQAIQKASLEAIDIYTILKNNNEPFRYDLVNLGREVLAQLSTPAAKNFTDATSQVGPNEIIKSGSFYMKLLQDVDDLVGTDQGFLLGPWLESARKWGANETDDCYTEILGLSNCANFYEFNARSQITTWNPTPKDSKSIPGGPIDYAAKHWNGLIKDYYIRRAADLLGRAIEDKTAGRPLNQTAVDELFASHAYHWTTSTNKYPTTVQGDAFETSIKMYEKYRHWFSTCADRTESKIA</sequence>
<dbReference type="Pfam" id="PF05089">
    <property type="entry name" value="NAGLU"/>
    <property type="match status" value="1"/>
</dbReference>
<dbReference type="AlphaFoldDB" id="A0AAD2FQG9"/>
<feature type="domain" description="Alpha-N-acetylglucosaminidase C-terminal" evidence="5">
    <location>
        <begin position="533"/>
        <end position="811"/>
    </location>
</feature>
<evidence type="ECO:0000313" key="6">
    <source>
        <dbReference type="EMBL" id="CAJ1949486.1"/>
    </source>
</evidence>
<dbReference type="GO" id="GO:0016787">
    <property type="term" value="F:hydrolase activity"/>
    <property type="evidence" value="ECO:0007669"/>
    <property type="project" value="UniProtKB-KW"/>
</dbReference>
<feature type="domain" description="Alpha-N-acetylglucosaminidase tim-barrel" evidence="3">
    <location>
        <begin position="143"/>
        <end position="496"/>
    </location>
</feature>
<proteinExistence type="predicted"/>
<feature type="signal peptide" evidence="2">
    <location>
        <begin position="1"/>
        <end position="22"/>
    </location>
</feature>
<comment type="caution">
    <text evidence="6">The sequence shown here is derived from an EMBL/GenBank/DDBJ whole genome shotgun (WGS) entry which is preliminary data.</text>
</comment>
<dbReference type="InterPro" id="IPR007781">
    <property type="entry name" value="NAGLU"/>
</dbReference>
<dbReference type="Gene3D" id="3.30.379.10">
    <property type="entry name" value="Chitobiase/beta-hexosaminidase domain 2-like"/>
    <property type="match status" value="1"/>
</dbReference>